<dbReference type="Gene3D" id="3.40.1000.10">
    <property type="entry name" value="Mog1/PsbP, alpha/beta/alpha sandwich"/>
    <property type="match status" value="1"/>
</dbReference>
<dbReference type="Proteomes" id="UP001465755">
    <property type="component" value="Unassembled WGS sequence"/>
</dbReference>
<evidence type="ECO:0000256" key="1">
    <source>
        <dbReference type="SAM" id="MobiDB-lite"/>
    </source>
</evidence>
<sequence length="333" mass="36956">MLAFDVHSQGQQSRCICKPFGLIRPPLRLNPPERTAHLITCQASQEKDKTSGQDTQGPRPSVTDPVQTIAWGGRLPSRRRVVTSTLSAIAIVLASNLGGSTSSLLGLLPGNITRKFRLDVLYPRKGYKRCLDLQNGFEFEYPSRWLADQRLLQRYASRLEQRNPLDLPSLQKSKQRNMPEPAAAFGPAGSTGEENLSVIVAPISTGFELRSLGNPEEAAQRFLEKTIAPRGSDLKAILLNASQRQIDSDLYYTMEYTVQRPSFFRHNLSVYAVRNGLLYTLNAQVPNDKWGEIEQQYRHAAESFRVLEVGAGSPSIPGGMRPGIPTGLRGREV</sequence>
<dbReference type="NCBIfam" id="NF040946">
    <property type="entry name" value="PSII_PsbP"/>
    <property type="match status" value="1"/>
</dbReference>
<name>A0AAW1NTK9_9CHLO</name>
<dbReference type="GO" id="GO:0019898">
    <property type="term" value="C:extrinsic component of membrane"/>
    <property type="evidence" value="ECO:0007669"/>
    <property type="project" value="InterPro"/>
</dbReference>
<comment type="caution">
    <text evidence="4">The sequence shown here is derived from an EMBL/GenBank/DDBJ whole genome shotgun (WGS) entry which is preliminary data.</text>
</comment>
<dbReference type="PANTHER" id="PTHR31407">
    <property type="match status" value="1"/>
</dbReference>
<feature type="domain" description="PsbP C-terminal" evidence="2">
    <location>
        <begin position="126"/>
        <end position="306"/>
    </location>
</feature>
<evidence type="ECO:0000313" key="5">
    <source>
        <dbReference type="Proteomes" id="UP001465755"/>
    </source>
</evidence>
<protein>
    <recommendedName>
        <fullName evidence="2">PsbP C-terminal domain-containing protein</fullName>
    </recommendedName>
</protein>
<evidence type="ECO:0000259" key="2">
    <source>
        <dbReference type="Pfam" id="PF01789"/>
    </source>
</evidence>
<dbReference type="PANTHER" id="PTHR31407:SF16">
    <property type="entry name" value="PSBP DOMAIN-CONTAINING PROTEIN 7, CHLOROPLASTIC"/>
    <property type="match status" value="1"/>
</dbReference>
<dbReference type="InterPro" id="IPR002683">
    <property type="entry name" value="PsbP_C"/>
</dbReference>
<dbReference type="EMBL" id="JALJOQ010000248">
    <property type="protein sequence ID" value="KAK9787468.1"/>
    <property type="molecule type" value="Genomic_DNA"/>
</dbReference>
<reference evidence="4 5" key="1">
    <citation type="journal article" date="2024" name="Nat. Commun.">
        <title>Phylogenomics reveals the evolutionary origins of lichenization in chlorophyte algae.</title>
        <authorList>
            <person name="Puginier C."/>
            <person name="Libourel C."/>
            <person name="Otte J."/>
            <person name="Skaloud P."/>
            <person name="Haon M."/>
            <person name="Grisel S."/>
            <person name="Petersen M."/>
            <person name="Berrin J.G."/>
            <person name="Delaux P.M."/>
            <person name="Dal Grande F."/>
            <person name="Keller J."/>
        </authorList>
    </citation>
    <scope>NUCLEOTIDE SEQUENCE [LARGE SCALE GENOMIC DNA]</scope>
    <source>
        <strain evidence="4 5">SAG 2036</strain>
    </source>
</reference>
<gene>
    <name evidence="3" type="ORF">WJX73_001505</name>
    <name evidence="4" type="ORF">WJX73_010365</name>
</gene>
<dbReference type="SUPFAM" id="SSF55724">
    <property type="entry name" value="Mog1p/PsbP-like"/>
    <property type="match status" value="1"/>
</dbReference>
<dbReference type="Pfam" id="PF01789">
    <property type="entry name" value="PsbP"/>
    <property type="match status" value="1"/>
</dbReference>
<dbReference type="GO" id="GO:0009654">
    <property type="term" value="C:photosystem II oxygen evolving complex"/>
    <property type="evidence" value="ECO:0007669"/>
    <property type="project" value="InterPro"/>
</dbReference>
<feature type="region of interest" description="Disordered" evidence="1">
    <location>
        <begin position="42"/>
        <end position="65"/>
    </location>
</feature>
<evidence type="ECO:0000313" key="3">
    <source>
        <dbReference type="EMBL" id="KAK9787468.1"/>
    </source>
</evidence>
<organism evidence="4 5">
    <name type="scientific">Symbiochloris irregularis</name>
    <dbReference type="NCBI Taxonomy" id="706552"/>
    <lineage>
        <taxon>Eukaryota</taxon>
        <taxon>Viridiplantae</taxon>
        <taxon>Chlorophyta</taxon>
        <taxon>core chlorophytes</taxon>
        <taxon>Trebouxiophyceae</taxon>
        <taxon>Trebouxiales</taxon>
        <taxon>Trebouxiaceae</taxon>
        <taxon>Symbiochloris</taxon>
    </lineage>
</organism>
<dbReference type="InterPro" id="IPR016123">
    <property type="entry name" value="Mog1/PsbP_a/b/a-sand"/>
</dbReference>
<dbReference type="AlphaFoldDB" id="A0AAW1NTK9"/>
<reference evidence="4" key="2">
    <citation type="submission" date="2024-04" db="EMBL/GenBank/DDBJ databases">
        <authorList>
            <person name="Dal Grande F."/>
            <person name="Keller J."/>
            <person name="Delaux P.-M."/>
        </authorList>
    </citation>
    <scope>NUCLEOTIDE SEQUENCE</scope>
    <source>
        <strain evidence="4">SAG 2036</strain>
    </source>
</reference>
<accession>A0AAW1NTK9</accession>
<keyword evidence="5" id="KW-1185">Reference proteome</keyword>
<dbReference type="GO" id="GO:0015979">
    <property type="term" value="P:photosynthesis"/>
    <property type="evidence" value="ECO:0007669"/>
    <property type="project" value="InterPro"/>
</dbReference>
<dbReference type="GO" id="GO:0005509">
    <property type="term" value="F:calcium ion binding"/>
    <property type="evidence" value="ECO:0007669"/>
    <property type="project" value="InterPro"/>
</dbReference>
<dbReference type="EMBL" id="JALJOQ010000141">
    <property type="protein sequence ID" value="KAK9794326.1"/>
    <property type="molecule type" value="Genomic_DNA"/>
</dbReference>
<feature type="region of interest" description="Disordered" evidence="1">
    <location>
        <begin position="166"/>
        <end position="189"/>
    </location>
</feature>
<proteinExistence type="predicted"/>
<evidence type="ECO:0000313" key="4">
    <source>
        <dbReference type="EMBL" id="KAK9794326.1"/>
    </source>
</evidence>